<organism evidence="2 3">
    <name type="scientific">Hebeloma cylindrosporum</name>
    <dbReference type="NCBI Taxonomy" id="76867"/>
    <lineage>
        <taxon>Eukaryota</taxon>
        <taxon>Fungi</taxon>
        <taxon>Dikarya</taxon>
        <taxon>Basidiomycota</taxon>
        <taxon>Agaricomycotina</taxon>
        <taxon>Agaricomycetes</taxon>
        <taxon>Agaricomycetidae</taxon>
        <taxon>Agaricales</taxon>
        <taxon>Agaricineae</taxon>
        <taxon>Hymenogastraceae</taxon>
        <taxon>Hebeloma</taxon>
    </lineage>
</organism>
<reference evidence="3" key="2">
    <citation type="submission" date="2015-01" db="EMBL/GenBank/DDBJ databases">
        <title>Evolutionary Origins and Diversification of the Mycorrhizal Mutualists.</title>
        <authorList>
            <consortium name="DOE Joint Genome Institute"/>
            <consortium name="Mycorrhizal Genomics Consortium"/>
            <person name="Kohler A."/>
            <person name="Kuo A."/>
            <person name="Nagy L.G."/>
            <person name="Floudas D."/>
            <person name="Copeland A."/>
            <person name="Barry K.W."/>
            <person name="Cichocki N."/>
            <person name="Veneault-Fourrey C."/>
            <person name="LaButti K."/>
            <person name="Lindquist E.A."/>
            <person name="Lipzen A."/>
            <person name="Lundell T."/>
            <person name="Morin E."/>
            <person name="Murat C."/>
            <person name="Riley R."/>
            <person name="Ohm R."/>
            <person name="Sun H."/>
            <person name="Tunlid A."/>
            <person name="Henrissat B."/>
            <person name="Grigoriev I.V."/>
            <person name="Hibbett D.S."/>
            <person name="Martin F."/>
        </authorList>
    </citation>
    <scope>NUCLEOTIDE SEQUENCE [LARGE SCALE GENOMIC DNA]</scope>
    <source>
        <strain evidence="3">h7</strain>
    </source>
</reference>
<dbReference type="HOGENOM" id="CLU_085441_0_0_1"/>
<keyword evidence="3" id="KW-1185">Reference proteome</keyword>
<evidence type="ECO:0000313" key="3">
    <source>
        <dbReference type="Proteomes" id="UP000053424"/>
    </source>
</evidence>
<feature type="domain" description="DUF6593" evidence="1">
    <location>
        <begin position="8"/>
        <end position="178"/>
    </location>
</feature>
<protein>
    <recommendedName>
        <fullName evidence="1">DUF6593 domain-containing protein</fullName>
    </recommendedName>
</protein>
<accession>A0A0C2Z8Q1</accession>
<proteinExistence type="predicted"/>
<evidence type="ECO:0000259" key="1">
    <source>
        <dbReference type="Pfam" id="PF20236"/>
    </source>
</evidence>
<sequence>MDLYLTPNNPERTVLVSVNGTSHYRIETTKPLRGPQVTSIRRSENFPGDIVIAEIEWKSKNSPTIIRSPLLSGVGQCVGTQGIGMRALHYLYKRHRFSPSRYFIGDDAIEYRWKVSVGIGLVLTRSDSNEEVACSTFAPVSEGLFAGQKKQSLRIQACSLDIDLIVLTFVLMAKKKKDRDGYGFHELDHEEDPQGDG</sequence>
<name>A0A0C2Z8Q1_HEBCY</name>
<dbReference type="Pfam" id="PF20236">
    <property type="entry name" value="DUF6593"/>
    <property type="match status" value="1"/>
</dbReference>
<dbReference type="AlphaFoldDB" id="A0A0C2Z8Q1"/>
<dbReference type="OrthoDB" id="2798132at2759"/>
<dbReference type="EMBL" id="KN831768">
    <property type="protein sequence ID" value="KIM49512.1"/>
    <property type="molecule type" value="Genomic_DNA"/>
</dbReference>
<dbReference type="InterPro" id="IPR046528">
    <property type="entry name" value="DUF6593"/>
</dbReference>
<dbReference type="Proteomes" id="UP000053424">
    <property type="component" value="Unassembled WGS sequence"/>
</dbReference>
<feature type="non-terminal residue" evidence="2">
    <location>
        <position position="197"/>
    </location>
</feature>
<gene>
    <name evidence="2" type="ORF">M413DRAFT_34957</name>
</gene>
<reference evidence="2 3" key="1">
    <citation type="submission" date="2014-04" db="EMBL/GenBank/DDBJ databases">
        <authorList>
            <consortium name="DOE Joint Genome Institute"/>
            <person name="Kuo A."/>
            <person name="Gay G."/>
            <person name="Dore J."/>
            <person name="Kohler A."/>
            <person name="Nagy L.G."/>
            <person name="Floudas D."/>
            <person name="Copeland A."/>
            <person name="Barry K.W."/>
            <person name="Cichocki N."/>
            <person name="Veneault-Fourrey C."/>
            <person name="LaButti K."/>
            <person name="Lindquist E.A."/>
            <person name="Lipzen A."/>
            <person name="Lundell T."/>
            <person name="Morin E."/>
            <person name="Murat C."/>
            <person name="Sun H."/>
            <person name="Tunlid A."/>
            <person name="Henrissat B."/>
            <person name="Grigoriev I.V."/>
            <person name="Hibbett D.S."/>
            <person name="Martin F."/>
            <person name="Nordberg H.P."/>
            <person name="Cantor M.N."/>
            <person name="Hua S.X."/>
        </authorList>
    </citation>
    <scope>NUCLEOTIDE SEQUENCE [LARGE SCALE GENOMIC DNA]</scope>
    <source>
        <strain evidence="3">h7</strain>
    </source>
</reference>
<evidence type="ECO:0000313" key="2">
    <source>
        <dbReference type="EMBL" id="KIM49512.1"/>
    </source>
</evidence>